<feature type="transmembrane region" description="Helical" evidence="1">
    <location>
        <begin position="85"/>
        <end position="102"/>
    </location>
</feature>
<gene>
    <name evidence="2" type="ORF">HF576_08730</name>
</gene>
<evidence type="ECO:0000313" key="2">
    <source>
        <dbReference type="EMBL" id="NLP83931.1"/>
    </source>
</evidence>
<feature type="transmembrane region" description="Helical" evidence="1">
    <location>
        <begin position="108"/>
        <end position="126"/>
    </location>
</feature>
<keyword evidence="1" id="KW-1133">Transmembrane helix</keyword>
<accession>A0ABX1KEW9</accession>
<keyword evidence="3" id="KW-1185">Reference proteome</keyword>
<proteinExistence type="predicted"/>
<comment type="caution">
    <text evidence="2">The sequence shown here is derived from an EMBL/GenBank/DDBJ whole genome shotgun (WGS) entry which is preliminary data.</text>
</comment>
<protein>
    <recommendedName>
        <fullName evidence="4">Integral membrane protein</fullName>
    </recommendedName>
</protein>
<keyword evidence="1" id="KW-0812">Transmembrane</keyword>
<keyword evidence="1" id="KW-0472">Membrane</keyword>
<feature type="transmembrane region" description="Helical" evidence="1">
    <location>
        <begin position="12"/>
        <end position="42"/>
    </location>
</feature>
<organism evidence="2 3">
    <name type="scientific">Microbacterium salsuginis</name>
    <dbReference type="NCBI Taxonomy" id="2722803"/>
    <lineage>
        <taxon>Bacteria</taxon>
        <taxon>Bacillati</taxon>
        <taxon>Actinomycetota</taxon>
        <taxon>Actinomycetes</taxon>
        <taxon>Micrococcales</taxon>
        <taxon>Microbacteriaceae</taxon>
        <taxon>Microbacterium</taxon>
    </lineage>
</organism>
<evidence type="ECO:0000256" key="1">
    <source>
        <dbReference type="SAM" id="Phobius"/>
    </source>
</evidence>
<dbReference type="Proteomes" id="UP001429745">
    <property type="component" value="Unassembled WGS sequence"/>
</dbReference>
<evidence type="ECO:0008006" key="4">
    <source>
        <dbReference type="Google" id="ProtNLM"/>
    </source>
</evidence>
<reference evidence="2 3" key="1">
    <citation type="submission" date="2020-04" db="EMBL/GenBank/DDBJ databases">
        <title>CFH 90308 Microbacterium sp.</title>
        <authorList>
            <person name="Nie G."/>
            <person name="Ming H."/>
            <person name="Xia T."/>
        </authorList>
    </citation>
    <scope>NUCLEOTIDE SEQUENCE [LARGE SCALE GENOMIC DNA]</scope>
    <source>
        <strain evidence="2 3">CFH 90308</strain>
    </source>
</reference>
<dbReference type="RefSeq" id="WP_168912412.1">
    <property type="nucleotide sequence ID" value="NZ_JABACI010000002.1"/>
</dbReference>
<name>A0ABX1KEW9_9MICO</name>
<feature type="transmembrane region" description="Helical" evidence="1">
    <location>
        <begin position="54"/>
        <end position="78"/>
    </location>
</feature>
<dbReference type="EMBL" id="JABACI010000002">
    <property type="protein sequence ID" value="NLP83931.1"/>
    <property type="molecule type" value="Genomic_DNA"/>
</dbReference>
<sequence>MTTTPRTSVPTTVSAAFWILLLGMILDIVGAILLLGAGLALVSLGDSDGMASTISGPVVITAAVIALLFVAVELVVVFKMRAGKNWARVVITILEVLAIGSIFTSPSIWSWGGLVLSLIAVVLMWLPSSNPHFRRG</sequence>
<evidence type="ECO:0000313" key="3">
    <source>
        <dbReference type="Proteomes" id="UP001429745"/>
    </source>
</evidence>